<gene>
    <name evidence="2" type="ORF">BU24DRAFT_171839</name>
</gene>
<feature type="region of interest" description="Disordered" evidence="1">
    <location>
        <begin position="176"/>
        <end position="202"/>
    </location>
</feature>
<accession>A0A6A5XYU0</accession>
<reference evidence="2" key="1">
    <citation type="journal article" date="2020" name="Stud. Mycol.">
        <title>101 Dothideomycetes genomes: a test case for predicting lifestyles and emergence of pathogens.</title>
        <authorList>
            <person name="Haridas S."/>
            <person name="Albert R."/>
            <person name="Binder M."/>
            <person name="Bloem J."/>
            <person name="Labutti K."/>
            <person name="Salamov A."/>
            <person name="Andreopoulos B."/>
            <person name="Baker S."/>
            <person name="Barry K."/>
            <person name="Bills G."/>
            <person name="Bluhm B."/>
            <person name="Cannon C."/>
            <person name="Castanera R."/>
            <person name="Culley D."/>
            <person name="Daum C."/>
            <person name="Ezra D."/>
            <person name="Gonzalez J."/>
            <person name="Henrissat B."/>
            <person name="Kuo A."/>
            <person name="Liang C."/>
            <person name="Lipzen A."/>
            <person name="Lutzoni F."/>
            <person name="Magnuson J."/>
            <person name="Mondo S."/>
            <person name="Nolan M."/>
            <person name="Ohm R."/>
            <person name="Pangilinan J."/>
            <person name="Park H.-J."/>
            <person name="Ramirez L."/>
            <person name="Alfaro M."/>
            <person name="Sun H."/>
            <person name="Tritt A."/>
            <person name="Yoshinaga Y."/>
            <person name="Zwiers L.-H."/>
            <person name="Turgeon B."/>
            <person name="Goodwin S."/>
            <person name="Spatafora J."/>
            <person name="Crous P."/>
            <person name="Grigoriev I."/>
        </authorList>
    </citation>
    <scope>NUCLEOTIDE SEQUENCE</scope>
    <source>
        <strain evidence="2">CBS 175.79</strain>
    </source>
</reference>
<sequence>MPLPPLVLPLVPLGAPPLVGIPPPPPALPPALGIPLPLPILEGGADASSLEDAPGFLLLGGFSTNEVSVVRNVASTSGTAGSCPLFAPPGPMEEEKSGWFWGRLKDSGAGVWRSGMSVHVCSQTCVVSGDMNRENGHTSGKSTQKAFMFMPYRKPAKLSEKRARLSCMSCSWTKLDSRSAIASESSAKSSCRSSRGDTEPGA</sequence>
<dbReference type="EMBL" id="ML978068">
    <property type="protein sequence ID" value="KAF2018485.1"/>
    <property type="molecule type" value="Genomic_DNA"/>
</dbReference>
<evidence type="ECO:0000313" key="3">
    <source>
        <dbReference type="Proteomes" id="UP000799778"/>
    </source>
</evidence>
<dbReference type="Proteomes" id="UP000799778">
    <property type="component" value="Unassembled WGS sequence"/>
</dbReference>
<protein>
    <submittedName>
        <fullName evidence="2">Uncharacterized protein</fullName>
    </submittedName>
</protein>
<feature type="compositionally biased region" description="Low complexity" evidence="1">
    <location>
        <begin position="178"/>
        <end position="193"/>
    </location>
</feature>
<proteinExistence type="predicted"/>
<dbReference type="GeneID" id="54278922"/>
<evidence type="ECO:0000256" key="1">
    <source>
        <dbReference type="SAM" id="MobiDB-lite"/>
    </source>
</evidence>
<evidence type="ECO:0000313" key="2">
    <source>
        <dbReference type="EMBL" id="KAF2018485.1"/>
    </source>
</evidence>
<organism evidence="2 3">
    <name type="scientific">Aaosphaeria arxii CBS 175.79</name>
    <dbReference type="NCBI Taxonomy" id="1450172"/>
    <lineage>
        <taxon>Eukaryota</taxon>
        <taxon>Fungi</taxon>
        <taxon>Dikarya</taxon>
        <taxon>Ascomycota</taxon>
        <taxon>Pezizomycotina</taxon>
        <taxon>Dothideomycetes</taxon>
        <taxon>Pleosporomycetidae</taxon>
        <taxon>Pleosporales</taxon>
        <taxon>Pleosporales incertae sedis</taxon>
        <taxon>Aaosphaeria</taxon>
    </lineage>
</organism>
<dbReference type="RefSeq" id="XP_033386824.1">
    <property type="nucleotide sequence ID" value="XM_033521525.1"/>
</dbReference>
<keyword evidence="3" id="KW-1185">Reference proteome</keyword>
<name>A0A6A5XYU0_9PLEO</name>
<dbReference type="AlphaFoldDB" id="A0A6A5XYU0"/>